<evidence type="ECO:0000256" key="1">
    <source>
        <dbReference type="SAM" id="SignalP"/>
    </source>
</evidence>
<keyword evidence="1" id="KW-0732">Signal</keyword>
<evidence type="ECO:0000313" key="3">
    <source>
        <dbReference type="Proteomes" id="UP000276984"/>
    </source>
</evidence>
<dbReference type="EMBL" id="CP032707">
    <property type="protein sequence ID" value="AYG95693.1"/>
    <property type="molecule type" value="Genomic_DNA"/>
</dbReference>
<dbReference type="AlphaFoldDB" id="A0A494RL97"/>
<sequence length="263" mass="27822">MMKRVVLFTLAGLLAMTTPALAQSAYDGVWKIDLSSAQLPDKPQVWSLEDGIYSCSSCVPAYAIPADGQFHKVEGYSYWDEMSLRIVDDRTIDDAQRLKGRQVNATRSQVSADGNTLKVTWTDMSTPNGMASTGEAAMSRVAPGAAGAHAISGSWKSEAVASISENSLIATMRLADGVFSFESGDGYSFEATLGGPAVPVIGDLAGATASVRQLADGSLEEIDYINGEPTSKIILTPAADGSILLRSESLKLGTTVSYKLIRN</sequence>
<proteinExistence type="predicted"/>
<feature type="chain" id="PRO_5019842643" description="Lipocalin-like domain-containing protein" evidence="1">
    <location>
        <begin position="23"/>
        <end position="263"/>
    </location>
</feature>
<keyword evidence="3" id="KW-1185">Reference proteome</keyword>
<reference evidence="2 3" key="1">
    <citation type="submission" date="2018-10" db="EMBL/GenBank/DDBJ databases">
        <title>Complete genome sequence of Brevundimonas naejangsanensis BRV3.</title>
        <authorList>
            <person name="Berrios L."/>
            <person name="Ely B."/>
        </authorList>
    </citation>
    <scope>NUCLEOTIDE SEQUENCE [LARGE SCALE GENOMIC DNA]</scope>
    <source>
        <strain evidence="2 3">BRV3</strain>
    </source>
</reference>
<accession>A0A494RL97</accession>
<dbReference type="OrthoDB" id="5958677at2"/>
<dbReference type="Proteomes" id="UP000276984">
    <property type="component" value="Chromosome"/>
</dbReference>
<gene>
    <name evidence="2" type="ORF">D8I30_11240</name>
</gene>
<name>A0A494RL97_9CAUL</name>
<evidence type="ECO:0008006" key="4">
    <source>
        <dbReference type="Google" id="ProtNLM"/>
    </source>
</evidence>
<feature type="signal peptide" evidence="1">
    <location>
        <begin position="1"/>
        <end position="22"/>
    </location>
</feature>
<protein>
    <recommendedName>
        <fullName evidence="4">Lipocalin-like domain-containing protein</fullName>
    </recommendedName>
</protein>
<evidence type="ECO:0000313" key="2">
    <source>
        <dbReference type="EMBL" id="AYG95693.1"/>
    </source>
</evidence>
<organism evidence="2 3">
    <name type="scientific">Brevundimonas naejangsanensis</name>
    <dbReference type="NCBI Taxonomy" id="588932"/>
    <lineage>
        <taxon>Bacteria</taxon>
        <taxon>Pseudomonadati</taxon>
        <taxon>Pseudomonadota</taxon>
        <taxon>Alphaproteobacteria</taxon>
        <taxon>Caulobacterales</taxon>
        <taxon>Caulobacteraceae</taxon>
        <taxon>Brevundimonas</taxon>
    </lineage>
</organism>